<gene>
    <name evidence="17" type="ORF">C8F04DRAFT_1394036</name>
</gene>
<feature type="compositionally biased region" description="Basic residues" evidence="15">
    <location>
        <begin position="1"/>
        <end position="17"/>
    </location>
</feature>
<dbReference type="GO" id="GO:0046872">
    <property type="term" value="F:metal ion binding"/>
    <property type="evidence" value="ECO:0007669"/>
    <property type="project" value="UniProtKB-KW"/>
</dbReference>
<name>A0AAD6SZX2_9AGAR</name>
<dbReference type="EMBL" id="JARJCM010000041">
    <property type="protein sequence ID" value="KAJ7036779.1"/>
    <property type="molecule type" value="Genomic_DNA"/>
</dbReference>
<dbReference type="SUPFAM" id="SSF54373">
    <property type="entry name" value="FAD-linked reductases, C-terminal domain"/>
    <property type="match status" value="1"/>
</dbReference>
<dbReference type="InterPro" id="IPR049398">
    <property type="entry name" value="ETF-QO/FixC_UQ-bd"/>
</dbReference>
<dbReference type="Pfam" id="PF21162">
    <property type="entry name" value="ETFQO_UQ-bd"/>
    <property type="match status" value="1"/>
</dbReference>
<keyword evidence="10" id="KW-0560">Oxidoreductase</keyword>
<comment type="caution">
    <text evidence="17">The sequence shown here is derived from an EMBL/GenBank/DDBJ whole genome shotgun (WGS) entry which is preliminary data.</text>
</comment>
<keyword evidence="7" id="KW-0479">Metal-binding</keyword>
<keyword evidence="12" id="KW-0411">Iron-sulfur</keyword>
<evidence type="ECO:0000256" key="14">
    <source>
        <dbReference type="ARBA" id="ARBA00032754"/>
    </source>
</evidence>
<dbReference type="Pfam" id="PF05187">
    <property type="entry name" value="Fer4_ETF_QO"/>
    <property type="match status" value="1"/>
</dbReference>
<evidence type="ECO:0000256" key="10">
    <source>
        <dbReference type="ARBA" id="ARBA00023002"/>
    </source>
</evidence>
<evidence type="ECO:0000313" key="17">
    <source>
        <dbReference type="EMBL" id="KAJ7036779.1"/>
    </source>
</evidence>
<protein>
    <recommendedName>
        <fullName evidence="4">electron-transferring-flavoprotein dehydrogenase</fullName>
        <ecNumber evidence="4">1.5.5.1</ecNumber>
    </recommendedName>
    <alternativeName>
        <fullName evidence="14">Electron-transferring-flavoprotein dehydrogenase</fullName>
    </alternativeName>
</protein>
<comment type="cofactor">
    <cofactor evidence="1">
        <name>[4Fe-4S] cluster</name>
        <dbReference type="ChEBI" id="CHEBI:49883"/>
    </cofactor>
</comment>
<dbReference type="Pfam" id="PF13450">
    <property type="entry name" value="NAD_binding_8"/>
    <property type="match status" value="1"/>
</dbReference>
<evidence type="ECO:0000256" key="15">
    <source>
        <dbReference type="SAM" id="MobiDB-lite"/>
    </source>
</evidence>
<proteinExistence type="predicted"/>
<comment type="function">
    <text evidence="3">Accepts electrons from ETF and reduces ubiquinone.</text>
</comment>
<accession>A0AAD6SZX2</accession>
<evidence type="ECO:0000256" key="3">
    <source>
        <dbReference type="ARBA" id="ARBA00002819"/>
    </source>
</evidence>
<dbReference type="GO" id="GO:0005743">
    <property type="term" value="C:mitochondrial inner membrane"/>
    <property type="evidence" value="ECO:0007669"/>
    <property type="project" value="TreeGrafter"/>
</dbReference>
<evidence type="ECO:0000259" key="16">
    <source>
        <dbReference type="PROSITE" id="PS51379"/>
    </source>
</evidence>
<keyword evidence="13" id="KW-0830">Ubiquinone</keyword>
<reference evidence="17" key="1">
    <citation type="submission" date="2023-03" db="EMBL/GenBank/DDBJ databases">
        <title>Massive genome expansion in bonnet fungi (Mycena s.s.) driven by repeated elements and novel gene families across ecological guilds.</title>
        <authorList>
            <consortium name="Lawrence Berkeley National Laboratory"/>
            <person name="Harder C.B."/>
            <person name="Miyauchi S."/>
            <person name="Viragh M."/>
            <person name="Kuo A."/>
            <person name="Thoen E."/>
            <person name="Andreopoulos B."/>
            <person name="Lu D."/>
            <person name="Skrede I."/>
            <person name="Drula E."/>
            <person name="Henrissat B."/>
            <person name="Morin E."/>
            <person name="Kohler A."/>
            <person name="Barry K."/>
            <person name="LaButti K."/>
            <person name="Morin E."/>
            <person name="Salamov A."/>
            <person name="Lipzen A."/>
            <person name="Mereny Z."/>
            <person name="Hegedus B."/>
            <person name="Baldrian P."/>
            <person name="Stursova M."/>
            <person name="Weitz H."/>
            <person name="Taylor A."/>
            <person name="Grigoriev I.V."/>
            <person name="Nagy L.G."/>
            <person name="Martin F."/>
            <person name="Kauserud H."/>
        </authorList>
    </citation>
    <scope>NUCLEOTIDE SEQUENCE</scope>
    <source>
        <strain evidence="17">CBHHK200</strain>
    </source>
</reference>
<evidence type="ECO:0000256" key="1">
    <source>
        <dbReference type="ARBA" id="ARBA00001966"/>
    </source>
</evidence>
<sequence length="716" mass="75621">MLARRLLPRPRPRRLPLARHLSTRPDKPTPYSPLTEPRESEAVDVCIVGAGPAGLAAAIRLRQLSSETGKEVRVVVLEKGAEVGAHVLSGAVIEPSALDALLPGWREMEGQPLVQPVTSSGMRLLTQKWAIPIPHPPQMNNKGNYIASLSRVAAWLGSVAEDLGAEVYPGFAGAHLLLAPEPDFAWDSSSGGGGSSTGGLVRSIHGIITHDAGLTRARQKSPRFEAGVAFRARATLLAEGAHGSLSKQVVGMYGLREGKQGQTYGIGVKEVWRVGAEKHTPGKVLHTLGWPLDRHTYGGGWEYHMADGLVSIGLVVGLDYANPWIEPYREFQRMKHHPHFRALLSGPGAERLAYGARALTEGGLQSLPRLDFPGGALVGCAAGVVNTAKIKGTHNAMRTGMLAAEATFTALHPGVVFTSTAWDGTFEDVKPASASANAATADTADSDSDSHAPLSLAHYTAAFPRSPAHADLWAVRNVRPAFNTRFGVLGGVLYAGMDTLLGGRVPWTLAGHATKGLDPSTTSPDALATRPAASCQSIAYPPFEPPLSTDLMSSVALTGTNHAEGEAVHLRVMRGRGGALGADGSVQTSDSKAGPGTDTPVDADADAQRETAARRRAHVQTNVGTYAGLLQRACPAGVYEYVTDDGGRVVPGNDGEEEGWEGTKLVINSQNCIHCKLCDIKVPTQDITWTVPEGGGGPKYNAGDIGVWVCNLERVY</sequence>
<keyword evidence="8" id="KW-0274">FAD</keyword>
<dbReference type="SUPFAM" id="SSF51905">
    <property type="entry name" value="FAD/NAD(P)-binding domain"/>
    <property type="match status" value="1"/>
</dbReference>
<dbReference type="InterPro" id="IPR036188">
    <property type="entry name" value="FAD/NAD-bd_sf"/>
</dbReference>
<feature type="region of interest" description="Disordered" evidence="15">
    <location>
        <begin position="579"/>
        <end position="612"/>
    </location>
</feature>
<dbReference type="SUPFAM" id="SSF54862">
    <property type="entry name" value="4Fe-4S ferredoxins"/>
    <property type="match status" value="1"/>
</dbReference>
<dbReference type="GO" id="GO:0004174">
    <property type="term" value="F:electron-transferring-flavoprotein dehydrogenase activity"/>
    <property type="evidence" value="ECO:0007669"/>
    <property type="project" value="UniProtKB-EC"/>
</dbReference>
<feature type="region of interest" description="Disordered" evidence="15">
    <location>
        <begin position="1"/>
        <end position="38"/>
    </location>
</feature>
<keyword evidence="5" id="KW-0813">Transport</keyword>
<evidence type="ECO:0000256" key="8">
    <source>
        <dbReference type="ARBA" id="ARBA00022827"/>
    </source>
</evidence>
<dbReference type="PANTHER" id="PTHR10617:SF107">
    <property type="entry name" value="ELECTRON TRANSFER FLAVOPROTEIN-UBIQUINONE OXIDOREDUCTASE, MITOCHONDRIAL"/>
    <property type="match status" value="1"/>
</dbReference>
<dbReference type="InterPro" id="IPR017896">
    <property type="entry name" value="4Fe4S_Fe-S-bd"/>
</dbReference>
<dbReference type="AlphaFoldDB" id="A0AAD6SZX2"/>
<evidence type="ECO:0000256" key="7">
    <source>
        <dbReference type="ARBA" id="ARBA00022723"/>
    </source>
</evidence>
<keyword evidence="9" id="KW-0249">Electron transport</keyword>
<dbReference type="Gene3D" id="3.30.70.20">
    <property type="match status" value="1"/>
</dbReference>
<dbReference type="Gene3D" id="3.30.9.90">
    <property type="match status" value="1"/>
</dbReference>
<dbReference type="InterPro" id="IPR007859">
    <property type="entry name" value="ETF-QO/FixX_C"/>
</dbReference>
<evidence type="ECO:0000256" key="9">
    <source>
        <dbReference type="ARBA" id="ARBA00022982"/>
    </source>
</evidence>
<keyword evidence="18" id="KW-1185">Reference proteome</keyword>
<evidence type="ECO:0000256" key="2">
    <source>
        <dbReference type="ARBA" id="ARBA00001974"/>
    </source>
</evidence>
<comment type="cofactor">
    <cofactor evidence="2">
        <name>FAD</name>
        <dbReference type="ChEBI" id="CHEBI:57692"/>
    </cofactor>
</comment>
<dbReference type="PROSITE" id="PS51379">
    <property type="entry name" value="4FE4S_FER_2"/>
    <property type="match status" value="1"/>
</dbReference>
<dbReference type="GO" id="GO:0051536">
    <property type="term" value="F:iron-sulfur cluster binding"/>
    <property type="evidence" value="ECO:0007669"/>
    <property type="project" value="UniProtKB-KW"/>
</dbReference>
<evidence type="ECO:0000256" key="12">
    <source>
        <dbReference type="ARBA" id="ARBA00023014"/>
    </source>
</evidence>
<dbReference type="InterPro" id="IPR040156">
    <property type="entry name" value="ETF-QO"/>
</dbReference>
<evidence type="ECO:0000256" key="4">
    <source>
        <dbReference type="ARBA" id="ARBA00012696"/>
    </source>
</evidence>
<dbReference type="Proteomes" id="UP001218188">
    <property type="component" value="Unassembled WGS sequence"/>
</dbReference>
<evidence type="ECO:0000256" key="13">
    <source>
        <dbReference type="ARBA" id="ARBA00023075"/>
    </source>
</evidence>
<feature type="domain" description="4Fe-4S ferredoxin-type" evidence="16">
    <location>
        <begin position="663"/>
        <end position="692"/>
    </location>
</feature>
<evidence type="ECO:0000256" key="6">
    <source>
        <dbReference type="ARBA" id="ARBA00022630"/>
    </source>
</evidence>
<organism evidence="17 18">
    <name type="scientific">Mycena alexandri</name>
    <dbReference type="NCBI Taxonomy" id="1745969"/>
    <lineage>
        <taxon>Eukaryota</taxon>
        <taxon>Fungi</taxon>
        <taxon>Dikarya</taxon>
        <taxon>Basidiomycota</taxon>
        <taxon>Agaricomycotina</taxon>
        <taxon>Agaricomycetes</taxon>
        <taxon>Agaricomycetidae</taxon>
        <taxon>Agaricales</taxon>
        <taxon>Marasmiineae</taxon>
        <taxon>Mycenaceae</taxon>
        <taxon>Mycena</taxon>
    </lineage>
</organism>
<evidence type="ECO:0000256" key="11">
    <source>
        <dbReference type="ARBA" id="ARBA00023004"/>
    </source>
</evidence>
<keyword evidence="11" id="KW-0408">Iron</keyword>
<evidence type="ECO:0000256" key="5">
    <source>
        <dbReference type="ARBA" id="ARBA00022448"/>
    </source>
</evidence>
<dbReference type="PANTHER" id="PTHR10617">
    <property type="entry name" value="ELECTRON TRANSFER FLAVOPROTEIN-UBIQUINONE OXIDOREDUCTASE"/>
    <property type="match status" value="1"/>
</dbReference>
<keyword evidence="6" id="KW-0285">Flavoprotein</keyword>
<evidence type="ECO:0000313" key="18">
    <source>
        <dbReference type="Proteomes" id="UP001218188"/>
    </source>
</evidence>
<dbReference type="Gene3D" id="3.50.50.60">
    <property type="entry name" value="FAD/NAD(P)-binding domain"/>
    <property type="match status" value="1"/>
</dbReference>
<dbReference type="EC" id="1.5.5.1" evidence="4"/>